<proteinExistence type="predicted"/>
<dbReference type="Gene3D" id="2.60.40.10">
    <property type="entry name" value="Immunoglobulins"/>
    <property type="match status" value="4"/>
</dbReference>
<dbReference type="RefSeq" id="WP_013545703.1">
    <property type="nucleotide sequence ID" value="NC_014933.1"/>
</dbReference>
<dbReference type="AlphaFoldDB" id="E6SR61"/>
<evidence type="ECO:0000313" key="4">
    <source>
        <dbReference type="Proteomes" id="UP000008630"/>
    </source>
</evidence>
<gene>
    <name evidence="3" type="ordered locus">Bache_0035</name>
</gene>
<dbReference type="KEGG" id="bhl:Bache_0035"/>
<reference key="1">
    <citation type="submission" date="2010-11" db="EMBL/GenBank/DDBJ databases">
        <title>The complete genome of Bacteroides helcogenes P 36-108.</title>
        <authorList>
            <consortium name="US DOE Joint Genome Institute (JGI-PGF)"/>
            <person name="Lucas S."/>
            <person name="Copeland A."/>
            <person name="Lapidus A."/>
            <person name="Bruce D."/>
            <person name="Goodwin L."/>
            <person name="Pitluck S."/>
            <person name="Kyrpides N."/>
            <person name="Mavromatis K."/>
            <person name="Ivanova N."/>
            <person name="Zeytun A."/>
            <person name="Brettin T."/>
            <person name="Detter J.C."/>
            <person name="Tapia R."/>
            <person name="Han C."/>
            <person name="Land M."/>
            <person name="Hauser L."/>
            <person name="Markowitz V."/>
            <person name="Cheng J.-F."/>
            <person name="Hugenholtz P."/>
            <person name="Woyke T."/>
            <person name="Wu D."/>
            <person name="Gronow S."/>
            <person name="Wellnitz S."/>
            <person name="Brambilla E."/>
            <person name="Klenk H.-P."/>
            <person name="Eisen J.A."/>
        </authorList>
    </citation>
    <scope>NUCLEOTIDE SEQUENCE</scope>
    <source>
        <strain>P 36-108</strain>
    </source>
</reference>
<protein>
    <recommendedName>
        <fullName evidence="2">BACON domain-containing protein</fullName>
    </recommendedName>
</protein>
<feature type="domain" description="BACON" evidence="2">
    <location>
        <begin position="330"/>
        <end position="381"/>
    </location>
</feature>
<feature type="chain" id="PRO_5003209325" description="BACON domain-containing protein" evidence="1">
    <location>
        <begin position="21"/>
        <end position="398"/>
    </location>
</feature>
<evidence type="ECO:0000256" key="1">
    <source>
        <dbReference type="SAM" id="SignalP"/>
    </source>
</evidence>
<sequence>MKHLCLFLSAALLWACSSSEDTPVTPQIDITSPELPQVLSDNGGAASLSFTANGTWTAQADQSWCSVSPSQGEAGSYTLQISASANTDYDERNTKVIITCGTIKKEITITQKQKDAILLTSSKVEMKAEGGEISIELKSNVQYNYEIAEKDKEWIKSKPNTNTRGLTTSTLLFTTDENTGTDKREGHITISYGELSEEVTIYQEGMTPNIVLTQNEYMVSAEEATINVEVQSNVNYDIILPDVSWIKSVAQSTAHSSYEYTISANDTYEKRSAQIFFRNTTYNISTSALITQEQNDGIILEKSSYIIESGATSIVINAKANVDYSILISDDWITQANTRLVWLSDMDLKFNIAKNDSDKKRIGTITLQGKSTKATILVTQNGATINNGSINDLPHINW</sequence>
<dbReference type="InterPro" id="IPR024361">
    <property type="entry name" value="BACON"/>
</dbReference>
<reference evidence="3 4" key="2">
    <citation type="journal article" date="2011" name="Stand. Genomic Sci.">
        <title>Complete genome sequence of Bacteroides helcogenes type strain (P 36-108).</title>
        <authorList>
            <person name="Pati A."/>
            <person name="Gronow S."/>
            <person name="Zeytun A."/>
            <person name="Lapidus A."/>
            <person name="Nolan M."/>
            <person name="Hammon N."/>
            <person name="Deshpande S."/>
            <person name="Cheng J.F."/>
            <person name="Tapia R."/>
            <person name="Han C."/>
            <person name="Goodwin L."/>
            <person name="Pitluck S."/>
            <person name="Liolios K."/>
            <person name="Pagani I."/>
            <person name="Ivanova N."/>
            <person name="Mavromatis K."/>
            <person name="Chen A."/>
            <person name="Palaniappan K."/>
            <person name="Land M."/>
            <person name="Hauser L."/>
            <person name="Chang Y.J."/>
            <person name="Jeffries C.D."/>
            <person name="Detter J.C."/>
            <person name="Brambilla E."/>
            <person name="Rohde M."/>
            <person name="Goker M."/>
            <person name="Woyke T."/>
            <person name="Bristow J."/>
            <person name="Eisen J.A."/>
            <person name="Markowitz V."/>
            <person name="Hugenholtz P."/>
            <person name="Kyrpides N.C."/>
            <person name="Klenk H.P."/>
            <person name="Lucas S."/>
        </authorList>
    </citation>
    <scope>NUCLEOTIDE SEQUENCE [LARGE SCALE GENOMIC DNA]</scope>
    <source>
        <strain evidence="4">ATCC 35417 / DSM 20613 / JCM 6297 / CCUG 15421 / P 36-108</strain>
    </source>
</reference>
<keyword evidence="1" id="KW-0732">Signal</keyword>
<dbReference type="EMBL" id="CP002352">
    <property type="protein sequence ID" value="ADV42065.1"/>
    <property type="molecule type" value="Genomic_DNA"/>
</dbReference>
<evidence type="ECO:0000313" key="3">
    <source>
        <dbReference type="EMBL" id="ADV42065.1"/>
    </source>
</evidence>
<feature type="domain" description="BACON" evidence="2">
    <location>
        <begin position="240"/>
        <end position="293"/>
    </location>
</feature>
<accession>E6SR61</accession>
<name>E6SR61_BACT6</name>
<keyword evidence="4" id="KW-1185">Reference proteome</keyword>
<dbReference type="HOGENOM" id="CLU_045939_0_0_10"/>
<dbReference type="eggNOG" id="COG5492">
    <property type="taxonomic scope" value="Bacteria"/>
</dbReference>
<feature type="domain" description="BACON" evidence="2">
    <location>
        <begin position="55"/>
        <end position="112"/>
    </location>
</feature>
<dbReference type="InterPro" id="IPR013783">
    <property type="entry name" value="Ig-like_fold"/>
</dbReference>
<dbReference type="Pfam" id="PF13004">
    <property type="entry name" value="BACON"/>
    <property type="match status" value="4"/>
</dbReference>
<dbReference type="CDD" id="cd14948">
    <property type="entry name" value="BACON"/>
    <property type="match status" value="3"/>
</dbReference>
<evidence type="ECO:0000259" key="2">
    <source>
        <dbReference type="Pfam" id="PF13004"/>
    </source>
</evidence>
<dbReference type="STRING" id="693979.Bache_0035"/>
<feature type="signal peptide" evidence="1">
    <location>
        <begin position="1"/>
        <end position="20"/>
    </location>
</feature>
<dbReference type="OrthoDB" id="1050691at2"/>
<feature type="domain" description="BACON" evidence="2">
    <location>
        <begin position="145"/>
        <end position="204"/>
    </location>
</feature>
<organism evidence="3 4">
    <name type="scientific">Bacteroides helcogenes (strain ATCC 35417 / DSM 20613 / JCM 6297 / CCUG 15421 / P 36-108)</name>
    <dbReference type="NCBI Taxonomy" id="693979"/>
    <lineage>
        <taxon>Bacteria</taxon>
        <taxon>Pseudomonadati</taxon>
        <taxon>Bacteroidota</taxon>
        <taxon>Bacteroidia</taxon>
        <taxon>Bacteroidales</taxon>
        <taxon>Bacteroidaceae</taxon>
        <taxon>Bacteroides</taxon>
    </lineage>
</organism>
<dbReference type="Proteomes" id="UP000008630">
    <property type="component" value="Chromosome"/>
</dbReference>